<evidence type="ECO:0000256" key="6">
    <source>
        <dbReference type="SAM" id="Phobius"/>
    </source>
</evidence>
<feature type="transmembrane region" description="Helical" evidence="6">
    <location>
        <begin position="165"/>
        <end position="186"/>
    </location>
</feature>
<keyword evidence="2" id="KW-1003">Cell membrane</keyword>
<name>A0A7G6YHN7_9MICO</name>
<feature type="transmembrane region" description="Helical" evidence="6">
    <location>
        <begin position="308"/>
        <end position="329"/>
    </location>
</feature>
<feature type="transmembrane region" description="Helical" evidence="6">
    <location>
        <begin position="64"/>
        <end position="84"/>
    </location>
</feature>
<accession>A0A7G6YHN7</accession>
<dbReference type="Proteomes" id="UP000515511">
    <property type="component" value="Plasmid unnamed2"/>
</dbReference>
<dbReference type="KEGG" id="lse:F1C12_22230"/>
<evidence type="ECO:0000256" key="3">
    <source>
        <dbReference type="ARBA" id="ARBA00022692"/>
    </source>
</evidence>
<dbReference type="Pfam" id="PF09678">
    <property type="entry name" value="Caa3_CtaG"/>
    <property type="match status" value="1"/>
</dbReference>
<dbReference type="InterPro" id="IPR008457">
    <property type="entry name" value="Cu-R_CopD_dom"/>
</dbReference>
<sequence>MTGATSTRSAPTRGAIAALAALAITALSAALVLALLTVQPDGSIFNPGPAVTYGLPAVKVVVDLAAAATIGVLVVAAFCVPVGLRSWNRLLDAAPWCSACWLVASCIAAVMTSISLTGPVEANMLGPSLAQFFTQIAVGQGWFATILMTATISVVAFAARGQAGVAAAAILAFAALVPLALQGHAAGAGNHVTATVALWLHVAGAAVWVGGLAAVVYVATVDGRTFVALVRRYSAIALAGLCAVTISGLAGALVRLSDPAQLLTTDYGRLLSVKVVALLLLVAFGWAQRTYVIRRFGSMDAPALRRRLAFGSLALWELVVMGVAMGTGATLSRTETPGGQILLATKAEQLTGDRLPLAPGIARLMDAWVFDAAAVLVVVLGFGSYLYGAIAARRSGSWPRSRMVAAIGCAVVIVFAFCSLPGAYATFSFAAYTTLLLLGGVLSAILVVAAQPIRLLQTVVRLRGDGSLGTREWTSWVLGSRAMAVPLRTPWLSACALVVLLGTVFLSPWLGWAVQDPVGRTLTTVLVFGVTTLFAASLLRTLGEGQRLLAQAVGIAMAVVLAVGLLAVVVAFVPGGILPAWYGVTLPALGVTPALDQLIAAVLLWAIAAIAVFVLLLVLGQRVVEARPESPRPERA</sequence>
<dbReference type="GO" id="GO:0006825">
    <property type="term" value="P:copper ion transport"/>
    <property type="evidence" value="ECO:0007669"/>
    <property type="project" value="InterPro"/>
</dbReference>
<reference evidence="9" key="1">
    <citation type="submission" date="2019-09" db="EMBL/GenBank/DDBJ databases">
        <title>Antimicrobial potential of Antarctic Bacteria.</title>
        <authorList>
            <person name="Benaud N."/>
            <person name="Edwards R.J."/>
            <person name="Ferrari B.C."/>
        </authorList>
    </citation>
    <scope>NUCLEOTIDE SEQUENCE [LARGE SCALE GENOMIC DNA]</scope>
    <source>
        <strain evidence="9">INR9</strain>
        <plasmid evidence="9">unnamed2</plasmid>
    </source>
</reference>
<feature type="transmembrane region" description="Helical" evidence="6">
    <location>
        <begin position="367"/>
        <end position="392"/>
    </location>
</feature>
<evidence type="ECO:0000259" key="7">
    <source>
        <dbReference type="Pfam" id="PF05425"/>
    </source>
</evidence>
<keyword evidence="5 6" id="KW-0472">Membrane</keyword>
<dbReference type="PANTHER" id="PTHR34820:SF4">
    <property type="entry name" value="INNER MEMBRANE PROTEIN YEBZ"/>
    <property type="match status" value="1"/>
</dbReference>
<feature type="transmembrane region" description="Helical" evidence="6">
    <location>
        <begin position="198"/>
        <end position="221"/>
    </location>
</feature>
<feature type="transmembrane region" description="Helical" evidence="6">
    <location>
        <begin position="554"/>
        <end position="578"/>
    </location>
</feature>
<feature type="transmembrane region" description="Helical" evidence="6">
    <location>
        <begin position="267"/>
        <end position="287"/>
    </location>
</feature>
<geneLocation type="plasmid" evidence="8 9">
    <name>unnamed2</name>
</geneLocation>
<feature type="transmembrane region" description="Helical" evidence="6">
    <location>
        <begin position="136"/>
        <end position="158"/>
    </location>
</feature>
<evidence type="ECO:0000256" key="2">
    <source>
        <dbReference type="ARBA" id="ARBA00022475"/>
    </source>
</evidence>
<dbReference type="GO" id="GO:0005886">
    <property type="term" value="C:plasma membrane"/>
    <property type="evidence" value="ECO:0007669"/>
    <property type="project" value="UniProtKB-SubCell"/>
</dbReference>
<feature type="domain" description="Copper resistance protein D" evidence="7">
    <location>
        <begin position="228"/>
        <end position="331"/>
    </location>
</feature>
<feature type="transmembrane region" description="Helical" evidence="6">
    <location>
        <begin position="96"/>
        <end position="116"/>
    </location>
</feature>
<dbReference type="PANTHER" id="PTHR34820">
    <property type="entry name" value="INNER MEMBRANE PROTEIN YEBZ"/>
    <property type="match status" value="1"/>
</dbReference>
<organism evidence="8 9">
    <name type="scientific">Leifsonia shinshuensis</name>
    <dbReference type="NCBI Taxonomy" id="150026"/>
    <lineage>
        <taxon>Bacteria</taxon>
        <taxon>Bacillati</taxon>
        <taxon>Actinomycetota</taxon>
        <taxon>Actinomycetes</taxon>
        <taxon>Micrococcales</taxon>
        <taxon>Microbacteriaceae</taxon>
        <taxon>Leifsonia</taxon>
    </lineage>
</organism>
<dbReference type="EMBL" id="CP043643">
    <property type="protein sequence ID" value="QNE38002.1"/>
    <property type="molecule type" value="Genomic_DNA"/>
</dbReference>
<evidence type="ECO:0000256" key="4">
    <source>
        <dbReference type="ARBA" id="ARBA00022989"/>
    </source>
</evidence>
<comment type="subcellular location">
    <subcellularLocation>
        <location evidence="1">Cell membrane</location>
        <topology evidence="1">Multi-pass membrane protein</topology>
    </subcellularLocation>
</comment>
<feature type="transmembrane region" description="Helical" evidence="6">
    <location>
        <begin position="522"/>
        <end position="542"/>
    </location>
</feature>
<evidence type="ECO:0000256" key="1">
    <source>
        <dbReference type="ARBA" id="ARBA00004651"/>
    </source>
</evidence>
<proteinExistence type="predicted"/>
<gene>
    <name evidence="8" type="ORF">F1C12_22230</name>
</gene>
<feature type="transmembrane region" description="Helical" evidence="6">
    <location>
        <begin position="491"/>
        <end position="510"/>
    </location>
</feature>
<feature type="transmembrane region" description="Helical" evidence="6">
    <location>
        <begin position="404"/>
        <end position="424"/>
    </location>
</feature>
<dbReference type="AlphaFoldDB" id="A0A7G6YHN7"/>
<feature type="transmembrane region" description="Helical" evidence="6">
    <location>
        <begin position="598"/>
        <end position="619"/>
    </location>
</feature>
<feature type="transmembrane region" description="Helical" evidence="6">
    <location>
        <begin position="430"/>
        <end position="453"/>
    </location>
</feature>
<keyword evidence="8" id="KW-0614">Plasmid</keyword>
<evidence type="ECO:0000313" key="9">
    <source>
        <dbReference type="Proteomes" id="UP000515511"/>
    </source>
</evidence>
<dbReference type="InterPro" id="IPR032694">
    <property type="entry name" value="CopC/D"/>
</dbReference>
<keyword evidence="3 6" id="KW-0812">Transmembrane</keyword>
<protein>
    <submittedName>
        <fullName evidence="8">Bifunctional copper resistance protein CopD/cytochrome c oxidase assembly protein</fullName>
    </submittedName>
</protein>
<dbReference type="InterPro" id="IPR019108">
    <property type="entry name" value="Caa3_assmbl_CtaG-rel"/>
</dbReference>
<feature type="transmembrane region" description="Helical" evidence="6">
    <location>
        <begin position="233"/>
        <end position="255"/>
    </location>
</feature>
<evidence type="ECO:0000313" key="8">
    <source>
        <dbReference type="EMBL" id="QNE38002.1"/>
    </source>
</evidence>
<dbReference type="RefSeq" id="WP_081703939.1">
    <property type="nucleotide sequence ID" value="NZ_CP043643.1"/>
</dbReference>
<evidence type="ECO:0000256" key="5">
    <source>
        <dbReference type="ARBA" id="ARBA00023136"/>
    </source>
</evidence>
<keyword evidence="4 6" id="KW-1133">Transmembrane helix</keyword>
<dbReference type="Pfam" id="PF05425">
    <property type="entry name" value="CopD"/>
    <property type="match status" value="1"/>
</dbReference>